<dbReference type="Proteomes" id="UP000515908">
    <property type="component" value="Chromosome 26"/>
</dbReference>
<dbReference type="VEuPathDB" id="TriTrypDB:ADEAN_000999700"/>
<feature type="compositionally biased region" description="Polar residues" evidence="1">
    <location>
        <begin position="7"/>
        <end position="16"/>
    </location>
</feature>
<protein>
    <submittedName>
        <fullName evidence="2">Uncharacterized protein</fullName>
    </submittedName>
</protein>
<dbReference type="AlphaFoldDB" id="A0A7G2CVK8"/>
<evidence type="ECO:0000313" key="3">
    <source>
        <dbReference type="Proteomes" id="UP000515908"/>
    </source>
</evidence>
<proteinExistence type="predicted"/>
<dbReference type="Gene3D" id="1.25.40.20">
    <property type="entry name" value="Ankyrin repeat-containing domain"/>
    <property type="match status" value="1"/>
</dbReference>
<gene>
    <name evidence="2" type="ORF">ADEAN_000999700</name>
</gene>
<evidence type="ECO:0000313" key="2">
    <source>
        <dbReference type="EMBL" id="CAD2222453.1"/>
    </source>
</evidence>
<name>A0A7G2CVK8_9TRYP</name>
<keyword evidence="3" id="KW-1185">Reference proteome</keyword>
<accession>A0A7G2CVK8</accession>
<sequence>MKERRQNSANTKLGSKNNNNTNNNNNIISVEEEEKILLEKITYGILHCQENMRYTLTHAGSENNNNENSNLHVHASLWRITDKEGKTILHILASHKNEIQQKNVMTIIIRPLLRYLEQVQYTISQQNEEMNNNKENNKMKTELNNLLNHFIFFDVMVHTAADHKGRTALQEACRSGFLPLIGEYLLSFENHENNQHEILKRVFYVDLNGQTVFHDLVAGWTTEFSDQYKKILYFILSSVQKLLKYNETFSLEGFPLPENNNSVFLQTMKKECTITRQLQLQHKNHKNHQNHKSLGELINLADKNGNTPFLLSTQFLSIRGVQNVITNYARN</sequence>
<organism evidence="2 3">
    <name type="scientific">Angomonas deanei</name>
    <dbReference type="NCBI Taxonomy" id="59799"/>
    <lineage>
        <taxon>Eukaryota</taxon>
        <taxon>Discoba</taxon>
        <taxon>Euglenozoa</taxon>
        <taxon>Kinetoplastea</taxon>
        <taxon>Metakinetoplastina</taxon>
        <taxon>Trypanosomatida</taxon>
        <taxon>Trypanosomatidae</taxon>
        <taxon>Strigomonadinae</taxon>
        <taxon>Angomonas</taxon>
    </lineage>
</organism>
<reference evidence="2 3" key="1">
    <citation type="submission" date="2020-08" db="EMBL/GenBank/DDBJ databases">
        <authorList>
            <person name="Newling K."/>
            <person name="Davey J."/>
            <person name="Forrester S."/>
        </authorList>
    </citation>
    <scope>NUCLEOTIDE SEQUENCE [LARGE SCALE GENOMIC DNA]</scope>
    <source>
        <strain evidence="3">Crithidia deanei Carvalho (ATCC PRA-265)</strain>
    </source>
</reference>
<dbReference type="EMBL" id="LR877170">
    <property type="protein sequence ID" value="CAD2222453.1"/>
    <property type="molecule type" value="Genomic_DNA"/>
</dbReference>
<evidence type="ECO:0000256" key="1">
    <source>
        <dbReference type="SAM" id="MobiDB-lite"/>
    </source>
</evidence>
<dbReference type="SUPFAM" id="SSF48403">
    <property type="entry name" value="Ankyrin repeat"/>
    <property type="match status" value="1"/>
</dbReference>
<dbReference type="InterPro" id="IPR036770">
    <property type="entry name" value="Ankyrin_rpt-contain_sf"/>
</dbReference>
<feature type="region of interest" description="Disordered" evidence="1">
    <location>
        <begin position="1"/>
        <end position="25"/>
    </location>
</feature>